<feature type="compositionally biased region" description="Polar residues" evidence="1">
    <location>
        <begin position="455"/>
        <end position="484"/>
    </location>
</feature>
<dbReference type="GeneID" id="100278361"/>
<dbReference type="InterPro" id="IPR044216">
    <property type="entry name" value="WDL7"/>
</dbReference>
<dbReference type="EnsemblPlants" id="Zm00001eb408600_T001">
    <property type="protein sequence ID" value="Zm00001eb408600_P001"/>
    <property type="gene ID" value="Zm00001eb408600"/>
</dbReference>
<reference evidence="4" key="4">
    <citation type="submission" date="2019-07" db="EMBL/GenBank/DDBJ databases">
        <authorList>
            <person name="Seetharam A."/>
            <person name="Woodhouse M."/>
            <person name="Cannon E."/>
        </authorList>
    </citation>
    <scope>NUCLEOTIDE SEQUENCE [LARGE SCALE GENOMIC DNA]</scope>
    <source>
        <strain evidence="4">cv. B73</strain>
    </source>
</reference>
<dbReference type="Proteomes" id="UP000007305">
    <property type="component" value="Chromosome 10"/>
</dbReference>
<feature type="region of interest" description="Disordered" evidence="1">
    <location>
        <begin position="445"/>
        <end position="489"/>
    </location>
</feature>
<name>B4FY13_MAIZE</name>
<dbReference type="RefSeq" id="NP_001145134.1">
    <property type="nucleotide sequence ID" value="NM_001151662.1"/>
</dbReference>
<dbReference type="PANTHER" id="PTHR47067:SF7">
    <property type="entry name" value="TPX2 (TARGETING PROTEIN FOR XKLP2) PROTEIN FAMILY"/>
    <property type="match status" value="1"/>
</dbReference>
<feature type="region of interest" description="Disordered" evidence="1">
    <location>
        <begin position="1"/>
        <end position="34"/>
    </location>
</feature>
<reference evidence="2" key="2">
    <citation type="journal article" date="2009" name="PLoS Genet.">
        <title>Sequencing, mapping, and analysis of 27,455 maize full-length cDNAs.</title>
        <authorList>
            <person name="Soderlund C."/>
            <person name="Descour A."/>
            <person name="Kudrna D."/>
            <person name="Bomhoff M."/>
            <person name="Boyd L."/>
            <person name="Currie J."/>
            <person name="Angelova A."/>
            <person name="Collura K."/>
            <person name="Wissotski M."/>
            <person name="Ashley E."/>
            <person name="Morrow D."/>
            <person name="Fernandes J."/>
            <person name="Walbot V."/>
            <person name="Yu Y."/>
        </authorList>
    </citation>
    <scope>NUCLEOTIDE SEQUENCE</scope>
    <source>
        <strain evidence="2">B73</strain>
    </source>
</reference>
<dbReference type="HOGENOM" id="CLU_049106_0_0_1"/>
<feature type="compositionally biased region" description="Polar residues" evidence="1">
    <location>
        <begin position="285"/>
        <end position="302"/>
    </location>
</feature>
<gene>
    <name evidence="4" type="primary">LOC100278361</name>
</gene>
<dbReference type="PANTHER" id="PTHR47067">
    <property type="entry name" value="TPX2 (TARGETING PROTEIN FOR XKLP2) PROTEIN FAMILY-RELATED"/>
    <property type="match status" value="1"/>
</dbReference>
<sequence length="505" mass="55129">MGAEPVDFSPPPPPEPTLSPEPEISGKDRGGNWKADMMSALGESVSFGRFLSEPLEWGKRSAFAHNRYLEEAAVQARPGSVAQKKAFFEAHYARKKRKSEDHAAAASDDVAGGDGELEAAEDGGAASWSLSATESSCMTDEPPAPAEEVCCGWEEDRVVDCGGSASDKPVHVPEELADITDAVGPCCRMDAPTDETQHMEGGDEVVGAVLPLQKQDLCMDSLTAVDATLKEISILNQDITDSVKRRRIQMASLLPKPAKLSSPPTAKKGQNSSAKRRSMRHSAKENNSPPSAGSNKLRTTSTPKKRSTLSALHMSMSFPRCESGNTSMASRNLGTTIAARISELEHANATKPAEKNTKPHDLRLPRKKFSSALPEIAPRTSQVDEERSSHIMKIKEKLFGSTFPTLHQKYGITKEKERKINNEHGFKESRHSFCFKATLLPNFYRSNKQPKDTSHQATQEILSSSKSGHLSRDINQAHQTGKDAQTSKDASDAKQICCFPLRKMY</sequence>
<evidence type="ECO:0007829" key="6">
    <source>
        <dbReference type="PeptideAtlas" id="B4FY13"/>
    </source>
</evidence>
<evidence type="ECO:0000313" key="5">
    <source>
        <dbReference type="Proteomes" id="UP000007305"/>
    </source>
</evidence>
<feature type="compositionally biased region" description="Polar residues" evidence="1">
    <location>
        <begin position="128"/>
        <end position="138"/>
    </location>
</feature>
<keyword evidence="6" id="KW-1267">Proteomics identification</keyword>
<reference evidence="5" key="3">
    <citation type="journal article" date="2009" name="Science">
        <title>The B73 maize genome: complexity, diversity, and dynamics.</title>
        <authorList>
            <person name="Schnable P.S."/>
            <person name="Ware D."/>
            <person name="Fulton R.S."/>
            <person name="Stein J.C."/>
            <person name="Wei F."/>
            <person name="Pasternak S."/>
            <person name="Liang C."/>
            <person name="Zhang J."/>
            <person name="Fulton L."/>
            <person name="Graves T.A."/>
            <person name="Minx P."/>
            <person name="Reily A.D."/>
            <person name="Courtney L."/>
            <person name="Kruchowski S.S."/>
            <person name="Tomlinson C."/>
            <person name="Strong C."/>
            <person name="Delehaunty K."/>
            <person name="Fronick C."/>
            <person name="Courtney B."/>
            <person name="Rock S.M."/>
            <person name="Belter E."/>
            <person name="Du F."/>
            <person name="Kim K."/>
            <person name="Abbott R.M."/>
            <person name="Cotton M."/>
            <person name="Levy A."/>
            <person name="Marchetto P."/>
            <person name="Ochoa K."/>
            <person name="Jackson S.M."/>
            <person name="Gillam B."/>
            <person name="Chen W."/>
            <person name="Yan L."/>
            <person name="Higginbotham J."/>
            <person name="Cardenas M."/>
            <person name="Waligorski J."/>
            <person name="Applebaum E."/>
            <person name="Phelps L."/>
            <person name="Falcone J."/>
            <person name="Kanchi K."/>
            <person name="Thane T."/>
            <person name="Scimone A."/>
            <person name="Thane N."/>
            <person name="Henke J."/>
            <person name="Wang T."/>
            <person name="Ruppert J."/>
            <person name="Shah N."/>
            <person name="Rotter K."/>
            <person name="Hodges J."/>
            <person name="Ingenthron E."/>
            <person name="Cordes M."/>
            <person name="Kohlberg S."/>
            <person name="Sgro J."/>
            <person name="Delgado B."/>
            <person name="Mead K."/>
            <person name="Chinwalla A."/>
            <person name="Leonard S."/>
            <person name="Crouse K."/>
            <person name="Collura K."/>
            <person name="Kudrna D."/>
            <person name="Currie J."/>
            <person name="He R."/>
            <person name="Angelova A."/>
            <person name="Rajasekar S."/>
            <person name="Mueller T."/>
            <person name="Lomeli R."/>
            <person name="Scara G."/>
            <person name="Ko A."/>
            <person name="Delaney K."/>
            <person name="Wissotski M."/>
            <person name="Lopez G."/>
            <person name="Campos D."/>
            <person name="Braidotti M."/>
            <person name="Ashley E."/>
            <person name="Golser W."/>
            <person name="Kim H."/>
            <person name="Lee S."/>
            <person name="Lin J."/>
            <person name="Dujmic Z."/>
            <person name="Kim W."/>
            <person name="Talag J."/>
            <person name="Zuccolo A."/>
            <person name="Fan C."/>
            <person name="Sebastian A."/>
            <person name="Kramer M."/>
            <person name="Spiegel L."/>
            <person name="Nascimento L."/>
            <person name="Zutavern T."/>
            <person name="Miller B."/>
            <person name="Ambroise C."/>
            <person name="Muller S."/>
            <person name="Spooner W."/>
            <person name="Narechania A."/>
            <person name="Ren L."/>
            <person name="Wei S."/>
            <person name="Kumari S."/>
            <person name="Faga B."/>
            <person name="Levy M.J."/>
            <person name="McMahan L."/>
            <person name="Van Buren P."/>
            <person name="Vaughn M.W."/>
            <person name="Ying K."/>
            <person name="Yeh C.-T."/>
            <person name="Emrich S.J."/>
            <person name="Jia Y."/>
            <person name="Kalyanaraman A."/>
            <person name="Hsia A.-P."/>
            <person name="Barbazuk W.B."/>
            <person name="Baucom R.S."/>
            <person name="Brutnell T.P."/>
            <person name="Carpita N.C."/>
            <person name="Chaparro C."/>
            <person name="Chia J.-M."/>
            <person name="Deragon J.-M."/>
            <person name="Estill J.C."/>
            <person name="Fu Y."/>
            <person name="Jeddeloh J.A."/>
            <person name="Han Y."/>
            <person name="Lee H."/>
            <person name="Li P."/>
            <person name="Lisch D.R."/>
            <person name="Liu S."/>
            <person name="Liu Z."/>
            <person name="Nagel D.H."/>
            <person name="McCann M.C."/>
            <person name="SanMiguel P."/>
            <person name="Myers A.M."/>
            <person name="Nettleton D."/>
            <person name="Nguyen J."/>
            <person name="Penning B.W."/>
            <person name="Ponnala L."/>
            <person name="Schneider K.L."/>
            <person name="Schwartz D.C."/>
            <person name="Sharma A."/>
            <person name="Soderlund C."/>
            <person name="Springer N.M."/>
            <person name="Sun Q."/>
            <person name="Wang H."/>
            <person name="Waterman M."/>
            <person name="Westerman R."/>
            <person name="Wolfgruber T.K."/>
            <person name="Yang L."/>
            <person name="Yu Y."/>
            <person name="Zhang L."/>
            <person name="Zhou S."/>
            <person name="Zhu Q."/>
            <person name="Bennetzen J.L."/>
            <person name="Dawe R.K."/>
            <person name="Jiang J."/>
            <person name="Jiang N."/>
            <person name="Presting G.G."/>
            <person name="Wessler S.R."/>
            <person name="Aluru S."/>
            <person name="Martienssen R.A."/>
            <person name="Clifton S.W."/>
            <person name="McCombie W.R."/>
            <person name="Wing R.A."/>
            <person name="Wilson R.K."/>
        </authorList>
    </citation>
    <scope>NUCLEOTIDE SEQUENCE [LARGE SCALE GENOMIC DNA]</scope>
    <source>
        <strain evidence="5">cv. B73</strain>
    </source>
</reference>
<protein>
    <recommendedName>
        <fullName evidence="7">TPX2 (Targeting protein for Xklp2) protein family</fullName>
    </recommendedName>
</protein>
<organism evidence="2">
    <name type="scientific">Zea mays</name>
    <name type="common">Maize</name>
    <dbReference type="NCBI Taxonomy" id="4577"/>
    <lineage>
        <taxon>Eukaryota</taxon>
        <taxon>Viridiplantae</taxon>
        <taxon>Streptophyta</taxon>
        <taxon>Embryophyta</taxon>
        <taxon>Tracheophyta</taxon>
        <taxon>Spermatophyta</taxon>
        <taxon>Magnoliopsida</taxon>
        <taxon>Liliopsida</taxon>
        <taxon>Poales</taxon>
        <taxon>Poaceae</taxon>
        <taxon>PACMAD clade</taxon>
        <taxon>Panicoideae</taxon>
        <taxon>Andropogonodae</taxon>
        <taxon>Andropogoneae</taxon>
        <taxon>Tripsacinae</taxon>
        <taxon>Zea</taxon>
    </lineage>
</organism>
<dbReference type="AlphaFoldDB" id="B4FY13"/>
<evidence type="ECO:0000313" key="4">
    <source>
        <dbReference type="EnsemblPlants" id="Zm00001eb408600_P001"/>
    </source>
</evidence>
<dbReference type="ExpressionAtlas" id="B4FY13">
    <property type="expression patterns" value="baseline and differential"/>
</dbReference>
<proteinExistence type="evidence at protein level"/>
<dbReference type="EMBL" id="EU973231">
    <property type="protein sequence ID" value="ACG45349.1"/>
    <property type="molecule type" value="mRNA"/>
</dbReference>
<feature type="region of interest" description="Disordered" evidence="1">
    <location>
        <begin position="253"/>
        <end position="307"/>
    </location>
</feature>
<feature type="region of interest" description="Disordered" evidence="1">
    <location>
        <begin position="98"/>
        <end position="146"/>
    </location>
</feature>
<dbReference type="Gramene" id="Zm00001eb408600_T001">
    <property type="protein sequence ID" value="Zm00001eb408600_P001"/>
    <property type="gene ID" value="Zm00001eb408600"/>
</dbReference>
<evidence type="ECO:0000256" key="1">
    <source>
        <dbReference type="SAM" id="MobiDB-lite"/>
    </source>
</evidence>
<accession>B4FY13</accession>
<evidence type="ECO:0000313" key="2">
    <source>
        <dbReference type="EMBL" id="ACF87006.1"/>
    </source>
</evidence>
<dbReference type="EMBL" id="BT042001">
    <property type="protein sequence ID" value="ACF87006.1"/>
    <property type="molecule type" value="mRNA"/>
</dbReference>
<evidence type="ECO:0008006" key="7">
    <source>
        <dbReference type="Google" id="ProtNLM"/>
    </source>
</evidence>
<dbReference type="OrthoDB" id="758458at2759"/>
<reference evidence="3" key="1">
    <citation type="journal article" date="2009" name="Plant Mol. Biol.">
        <title>Insights into corn genes derived from large-scale cDNA sequencing.</title>
        <authorList>
            <person name="Alexandrov N.N."/>
            <person name="Brover V.V."/>
            <person name="Freidin S."/>
            <person name="Troukhan M.E."/>
            <person name="Tatarinova T.V."/>
            <person name="Zhang H."/>
            <person name="Swaller T.J."/>
            <person name="Lu Y.P."/>
            <person name="Bouck J."/>
            <person name="Flavell R.B."/>
            <person name="Feldmann K.A."/>
        </authorList>
    </citation>
    <scope>NUCLEOTIDE SEQUENCE</scope>
</reference>
<feature type="compositionally biased region" description="Pro residues" evidence="1">
    <location>
        <begin position="8"/>
        <end position="19"/>
    </location>
</feature>
<keyword evidence="5" id="KW-1185">Reference proteome</keyword>
<dbReference type="KEGG" id="zma:100278361"/>
<evidence type="ECO:0000313" key="3">
    <source>
        <dbReference type="EMBL" id="ACG45349.1"/>
    </source>
</evidence>
<feature type="compositionally biased region" description="Low complexity" evidence="1">
    <location>
        <begin position="253"/>
        <end position="268"/>
    </location>
</feature>
<reference evidence="4" key="5">
    <citation type="submission" date="2021-05" db="UniProtKB">
        <authorList>
            <consortium name="EnsemblPlants"/>
        </authorList>
    </citation>
    <scope>IDENTIFICATION</scope>
    <source>
        <strain evidence="4">cv. B73</strain>
    </source>
</reference>